<name>A0A6G7YB99_9ACTN</name>
<keyword evidence="2" id="KW-1185">Reference proteome</keyword>
<dbReference type="EMBL" id="CP049865">
    <property type="protein sequence ID" value="QIK74040.1"/>
    <property type="molecule type" value="Genomic_DNA"/>
</dbReference>
<dbReference type="Proteomes" id="UP000501058">
    <property type="component" value="Chromosome"/>
</dbReference>
<sequence>MRSAAEEFQRAPAERACALLAPATFHEVEELGACPDVLAGLPRGTRAGDVTHVEIAGQGAQVRFTGDVVFLASFPGGWRITAAGCRRVSEDPAIPYVCEVEP</sequence>
<proteinExistence type="predicted"/>
<reference evidence="1 2" key="1">
    <citation type="submission" date="2020-03" db="EMBL/GenBank/DDBJ databases">
        <title>Propioniciclava sp. nov., isolated from Hydrophilus acuminatus.</title>
        <authorList>
            <person name="Hyun D.-W."/>
            <person name="Bae J.-W."/>
        </authorList>
    </citation>
    <scope>NUCLEOTIDE SEQUENCE [LARGE SCALE GENOMIC DNA]</scope>
    <source>
        <strain evidence="1 2">HDW11</strain>
    </source>
</reference>
<dbReference type="AlphaFoldDB" id="A0A6G7YB99"/>
<dbReference type="KEGG" id="prv:G7070_16985"/>
<protein>
    <submittedName>
        <fullName evidence="1">Uncharacterized protein</fullName>
    </submittedName>
</protein>
<evidence type="ECO:0000313" key="2">
    <source>
        <dbReference type="Proteomes" id="UP000501058"/>
    </source>
</evidence>
<evidence type="ECO:0000313" key="1">
    <source>
        <dbReference type="EMBL" id="QIK74040.1"/>
    </source>
</evidence>
<accession>A0A6G7YB99</accession>
<gene>
    <name evidence="1" type="ORF">G7070_16985</name>
</gene>
<organism evidence="1 2">
    <name type="scientific">Propioniciclava coleopterorum</name>
    <dbReference type="NCBI Taxonomy" id="2714937"/>
    <lineage>
        <taxon>Bacteria</taxon>
        <taxon>Bacillati</taxon>
        <taxon>Actinomycetota</taxon>
        <taxon>Actinomycetes</taxon>
        <taxon>Propionibacteriales</taxon>
        <taxon>Propionibacteriaceae</taxon>
        <taxon>Propioniciclava</taxon>
    </lineage>
</organism>